<sequence>MAQHTDTPGSGHPIEAFLCTVLDELKDLADVPTWSMDEKTTTRVVGLAARVAAGVAELEARSISQAEVLDLPGQVQCRNVGRWVQRTTGVTRRSARAKAKLAAGLGDLEPTRAATARGEIHAEQAQAIANHVALLDDEKVSVHDQARAEAFLLGEAVGGHDADALATMGHAIWERLDPDGADEREAKALEAQEERARRRTRLTMGDDGDGLTHGRFSIPTATADAFRKQLHALAAPKHVRAEQGAGSYDWKRPSAERLGQAFIEWIEGYDPAQLPKIGGLSATVIAIGDYDLLQGKLKAAQLETGTKISPTQYLRLACGAGVIPAWMNADAEVLALGRKHRFHTPAQRLAAIVEQRHCQHQSGCDVPGYLCHAHHDIPWAHGGGTDLRTTKLYCPFHHARVHQPGHDPIRT</sequence>
<dbReference type="Proteomes" id="UP001589750">
    <property type="component" value="Unassembled WGS sequence"/>
</dbReference>
<feature type="domain" description="DUF222" evidence="1">
    <location>
        <begin position="67"/>
        <end position="350"/>
    </location>
</feature>
<dbReference type="InterPro" id="IPR003615">
    <property type="entry name" value="HNH_nuc"/>
</dbReference>
<evidence type="ECO:0000259" key="1">
    <source>
        <dbReference type="Pfam" id="PF02720"/>
    </source>
</evidence>
<proteinExistence type="predicted"/>
<organism evidence="2 3">
    <name type="scientific">Nocardioides plantarum</name>
    <dbReference type="NCBI Taxonomy" id="29299"/>
    <lineage>
        <taxon>Bacteria</taxon>
        <taxon>Bacillati</taxon>
        <taxon>Actinomycetota</taxon>
        <taxon>Actinomycetes</taxon>
        <taxon>Propionibacteriales</taxon>
        <taxon>Nocardioidaceae</taxon>
        <taxon>Nocardioides</taxon>
    </lineage>
</organism>
<accession>A0ABV5KFZ9</accession>
<dbReference type="CDD" id="cd00085">
    <property type="entry name" value="HNHc"/>
    <property type="match status" value="1"/>
</dbReference>
<dbReference type="EMBL" id="JBHMDG010000037">
    <property type="protein sequence ID" value="MFB9315670.1"/>
    <property type="molecule type" value="Genomic_DNA"/>
</dbReference>
<keyword evidence="3" id="KW-1185">Reference proteome</keyword>
<dbReference type="RefSeq" id="WP_140009395.1">
    <property type="nucleotide sequence ID" value="NZ_JBHMDG010000037.1"/>
</dbReference>
<protein>
    <submittedName>
        <fullName evidence="2">DUF222 domain-containing protein</fullName>
    </submittedName>
</protein>
<comment type="caution">
    <text evidence="2">The sequence shown here is derived from an EMBL/GenBank/DDBJ whole genome shotgun (WGS) entry which is preliminary data.</text>
</comment>
<name>A0ABV5KFZ9_9ACTN</name>
<gene>
    <name evidence="2" type="ORF">ACFFRI_21680</name>
</gene>
<reference evidence="2 3" key="1">
    <citation type="submission" date="2024-09" db="EMBL/GenBank/DDBJ databases">
        <authorList>
            <person name="Sun Q."/>
            <person name="Mori K."/>
        </authorList>
    </citation>
    <scope>NUCLEOTIDE SEQUENCE [LARGE SCALE GENOMIC DNA]</scope>
    <source>
        <strain evidence="2 3">JCM 9626</strain>
    </source>
</reference>
<dbReference type="Pfam" id="PF02720">
    <property type="entry name" value="DUF222"/>
    <property type="match status" value="1"/>
</dbReference>
<evidence type="ECO:0000313" key="2">
    <source>
        <dbReference type="EMBL" id="MFB9315670.1"/>
    </source>
</evidence>
<evidence type="ECO:0000313" key="3">
    <source>
        <dbReference type="Proteomes" id="UP001589750"/>
    </source>
</evidence>
<dbReference type="InterPro" id="IPR003870">
    <property type="entry name" value="DUF222"/>
</dbReference>